<sequence length="73" mass="7705">MASDRHPVGLASSLSSPVDSEHSNSHPLVKVRQRRRPLCRLMCGGSSPTKTDSGDSAGAAGWAHAALELPRSR</sequence>
<keyword evidence="3" id="KW-1185">Reference proteome</keyword>
<proteinExistence type="predicted"/>
<feature type="region of interest" description="Disordered" evidence="1">
    <location>
        <begin position="1"/>
        <end position="33"/>
    </location>
</feature>
<name>A0AAV7RYB4_PLEWA</name>
<evidence type="ECO:0000313" key="2">
    <source>
        <dbReference type="EMBL" id="KAJ1155953.1"/>
    </source>
</evidence>
<comment type="caution">
    <text evidence="2">The sequence shown here is derived from an EMBL/GenBank/DDBJ whole genome shotgun (WGS) entry which is preliminary data.</text>
</comment>
<dbReference type="EMBL" id="JANPWB010000009">
    <property type="protein sequence ID" value="KAJ1155953.1"/>
    <property type="molecule type" value="Genomic_DNA"/>
</dbReference>
<evidence type="ECO:0000313" key="3">
    <source>
        <dbReference type="Proteomes" id="UP001066276"/>
    </source>
</evidence>
<organism evidence="2 3">
    <name type="scientific">Pleurodeles waltl</name>
    <name type="common">Iberian ribbed newt</name>
    <dbReference type="NCBI Taxonomy" id="8319"/>
    <lineage>
        <taxon>Eukaryota</taxon>
        <taxon>Metazoa</taxon>
        <taxon>Chordata</taxon>
        <taxon>Craniata</taxon>
        <taxon>Vertebrata</taxon>
        <taxon>Euteleostomi</taxon>
        <taxon>Amphibia</taxon>
        <taxon>Batrachia</taxon>
        <taxon>Caudata</taxon>
        <taxon>Salamandroidea</taxon>
        <taxon>Salamandridae</taxon>
        <taxon>Pleurodelinae</taxon>
        <taxon>Pleurodeles</taxon>
    </lineage>
</organism>
<accession>A0AAV7RYB4</accession>
<dbReference type="AlphaFoldDB" id="A0AAV7RYB4"/>
<dbReference type="Proteomes" id="UP001066276">
    <property type="component" value="Chromosome 5"/>
</dbReference>
<protein>
    <submittedName>
        <fullName evidence="2">Uncharacterized protein</fullName>
    </submittedName>
</protein>
<evidence type="ECO:0000256" key="1">
    <source>
        <dbReference type="SAM" id="MobiDB-lite"/>
    </source>
</evidence>
<gene>
    <name evidence="2" type="ORF">NDU88_008678</name>
</gene>
<reference evidence="2" key="1">
    <citation type="journal article" date="2022" name="bioRxiv">
        <title>Sequencing and chromosome-scale assembly of the giantPleurodeles waltlgenome.</title>
        <authorList>
            <person name="Brown T."/>
            <person name="Elewa A."/>
            <person name="Iarovenko S."/>
            <person name="Subramanian E."/>
            <person name="Araus A.J."/>
            <person name="Petzold A."/>
            <person name="Susuki M."/>
            <person name="Suzuki K.-i.T."/>
            <person name="Hayashi T."/>
            <person name="Toyoda A."/>
            <person name="Oliveira C."/>
            <person name="Osipova E."/>
            <person name="Leigh N.D."/>
            <person name="Simon A."/>
            <person name="Yun M.H."/>
        </authorList>
    </citation>
    <scope>NUCLEOTIDE SEQUENCE</scope>
    <source>
        <strain evidence="2">20211129_DDA</strain>
        <tissue evidence="2">Liver</tissue>
    </source>
</reference>